<feature type="compositionally biased region" description="Polar residues" evidence="2">
    <location>
        <begin position="784"/>
        <end position="794"/>
    </location>
</feature>
<protein>
    <submittedName>
        <fullName evidence="3 4">Uncharacterized protein</fullName>
    </submittedName>
</protein>
<dbReference type="EMBL" id="KB293988">
    <property type="protein sequence ID" value="ELU15146.1"/>
    <property type="molecule type" value="Genomic_DNA"/>
</dbReference>
<reference evidence="4" key="3">
    <citation type="submission" date="2015-06" db="UniProtKB">
        <authorList>
            <consortium name="EnsemblMetazoa"/>
        </authorList>
    </citation>
    <scope>IDENTIFICATION</scope>
</reference>
<accession>R7VFS4</accession>
<evidence type="ECO:0000256" key="2">
    <source>
        <dbReference type="SAM" id="MobiDB-lite"/>
    </source>
</evidence>
<keyword evidence="1" id="KW-0175">Coiled coil</keyword>
<feature type="region of interest" description="Disordered" evidence="2">
    <location>
        <begin position="490"/>
        <end position="544"/>
    </location>
</feature>
<feature type="compositionally biased region" description="Basic residues" evidence="2">
    <location>
        <begin position="629"/>
        <end position="638"/>
    </location>
</feature>
<dbReference type="AlphaFoldDB" id="R7VFS4"/>
<reference evidence="3 5" key="2">
    <citation type="journal article" date="2013" name="Nature">
        <title>Insights into bilaterian evolution from three spiralian genomes.</title>
        <authorList>
            <person name="Simakov O."/>
            <person name="Marletaz F."/>
            <person name="Cho S.J."/>
            <person name="Edsinger-Gonzales E."/>
            <person name="Havlak P."/>
            <person name="Hellsten U."/>
            <person name="Kuo D.H."/>
            <person name="Larsson T."/>
            <person name="Lv J."/>
            <person name="Arendt D."/>
            <person name="Savage R."/>
            <person name="Osoegawa K."/>
            <person name="de Jong P."/>
            <person name="Grimwood J."/>
            <person name="Chapman J.A."/>
            <person name="Shapiro H."/>
            <person name="Aerts A."/>
            <person name="Otillar R.P."/>
            <person name="Terry A.Y."/>
            <person name="Boore J.L."/>
            <person name="Grigoriev I.V."/>
            <person name="Lindberg D.R."/>
            <person name="Seaver E.C."/>
            <person name="Weisblat D.A."/>
            <person name="Putnam N.H."/>
            <person name="Rokhsar D.S."/>
        </authorList>
    </citation>
    <scope>NUCLEOTIDE SEQUENCE</scope>
    <source>
        <strain evidence="3 5">I ESC-2004</strain>
    </source>
</reference>
<evidence type="ECO:0000313" key="4">
    <source>
        <dbReference type="EnsemblMetazoa" id="CapteP185620"/>
    </source>
</evidence>
<feature type="region of interest" description="Disordered" evidence="2">
    <location>
        <begin position="308"/>
        <end position="334"/>
    </location>
</feature>
<dbReference type="HOGENOM" id="CLU_314293_0_0_1"/>
<dbReference type="Proteomes" id="UP000014760">
    <property type="component" value="Unassembled WGS sequence"/>
</dbReference>
<evidence type="ECO:0000256" key="1">
    <source>
        <dbReference type="SAM" id="Coils"/>
    </source>
</evidence>
<dbReference type="EnsemblMetazoa" id="CapteT185620">
    <property type="protein sequence ID" value="CapteP185620"/>
    <property type="gene ID" value="CapteG185620"/>
</dbReference>
<name>R7VFS4_CAPTE</name>
<evidence type="ECO:0000313" key="5">
    <source>
        <dbReference type="Proteomes" id="UP000014760"/>
    </source>
</evidence>
<feature type="region of interest" description="Disordered" evidence="2">
    <location>
        <begin position="767"/>
        <end position="798"/>
    </location>
</feature>
<feature type="compositionally biased region" description="Basic and acidic residues" evidence="2">
    <location>
        <begin position="308"/>
        <end position="330"/>
    </location>
</feature>
<feature type="compositionally biased region" description="Polar residues" evidence="2">
    <location>
        <begin position="618"/>
        <end position="628"/>
    </location>
</feature>
<feature type="region of interest" description="Disordered" evidence="2">
    <location>
        <begin position="574"/>
        <end position="693"/>
    </location>
</feature>
<organism evidence="3">
    <name type="scientific">Capitella teleta</name>
    <name type="common">Polychaete worm</name>
    <dbReference type="NCBI Taxonomy" id="283909"/>
    <lineage>
        <taxon>Eukaryota</taxon>
        <taxon>Metazoa</taxon>
        <taxon>Spiralia</taxon>
        <taxon>Lophotrochozoa</taxon>
        <taxon>Annelida</taxon>
        <taxon>Polychaeta</taxon>
        <taxon>Sedentaria</taxon>
        <taxon>Scolecida</taxon>
        <taxon>Capitellidae</taxon>
        <taxon>Capitella</taxon>
    </lineage>
</organism>
<feature type="compositionally biased region" description="Basic and acidic residues" evidence="2">
    <location>
        <begin position="601"/>
        <end position="614"/>
    </location>
</feature>
<gene>
    <name evidence="3" type="ORF">CAPTEDRAFT_185620</name>
</gene>
<feature type="compositionally biased region" description="Basic and acidic residues" evidence="2">
    <location>
        <begin position="682"/>
        <end position="693"/>
    </location>
</feature>
<evidence type="ECO:0000313" key="3">
    <source>
        <dbReference type="EMBL" id="ELU15146.1"/>
    </source>
</evidence>
<reference evidence="5" key="1">
    <citation type="submission" date="2012-12" db="EMBL/GenBank/DDBJ databases">
        <authorList>
            <person name="Hellsten U."/>
            <person name="Grimwood J."/>
            <person name="Chapman J.A."/>
            <person name="Shapiro H."/>
            <person name="Aerts A."/>
            <person name="Otillar R.P."/>
            <person name="Terry A.Y."/>
            <person name="Boore J.L."/>
            <person name="Simakov O."/>
            <person name="Marletaz F."/>
            <person name="Cho S.-J."/>
            <person name="Edsinger-Gonzales E."/>
            <person name="Havlak P."/>
            <person name="Kuo D.-H."/>
            <person name="Larsson T."/>
            <person name="Lv J."/>
            <person name="Arendt D."/>
            <person name="Savage R."/>
            <person name="Osoegawa K."/>
            <person name="de Jong P."/>
            <person name="Lindberg D.R."/>
            <person name="Seaver E.C."/>
            <person name="Weisblat D.A."/>
            <person name="Putnam N.H."/>
            <person name="Grigoriev I.V."/>
            <person name="Rokhsar D.S."/>
        </authorList>
    </citation>
    <scope>NUCLEOTIDE SEQUENCE</scope>
    <source>
        <strain evidence="5">I ESC-2004</strain>
    </source>
</reference>
<sequence>MNIVINKILLCQLDSKGQRINRDQKPIITVYIDLSKFDRCQYILELDNSLSDREHNSSLVDKLQTSLTRTQNDNETMKSEVQVLGDEYLHLKKGMDILAKSFGIEADNQPTETSSEEHFTVPVVPRSDLPDDPTLDDLKKHVFGHTRETDIVPKAIEDIPSTPRTKTIHDSIIKQSNLVLKTLLEAADLKKDSDESLFHWQDINKSIADSLIQESEDNIEGKKGKVPVEPKMEDVGSIDSEKVDSTTLNKIQDIIDTLLQNQLGYSVKIALSDSNELLLQLSKPKSNGPHATDLSLPANGLNNFSDGENHNDDIKAKIPDSGPRDGRLGDEEAFPGSYWEHQHKQDRRNMEEEYEKLRKKRLAMLLQAYTGNDCPRLQPEGFVPPPAVQVHPPQATSDQERIQQILAKYDLVPSKTSTHQMGQVETQDLHPGCKAETVTDYNLEAEQMLKESQSIKDRLQLMREHLNRAESARTQVGVYHELEYRNGKASLNNSVVDDTRPSTQPGLHSKSREEPVDSERNWKDVSPARYTNNYSHSTSDSSLIPDATANAFDETKYGKPLSAVRAYKSALKSRLRSSRSSTQADVKPIESKRSTCSPDRSYYKTRDYELERSPPRPSSHSLARSTARSLHKTYHWKPHPTNYTSGSDRSYEDRTSLSDDLILSETCDPKPRQTDFTGDLGRPNEDHGSLSDDRSRLYNICSYRTVEPGDDSGSSLLKPYSSSAERTALLAKYSAMVRSYENLNKTEARPVKASPEPDLVITRSGDVIPRDRSSNTTRRVHFSKPSSHTEYSSTTKDKVAPDWREPMRFFSTTLSVAEPSRLEASRARDKLGSLQEFRTRQRLSDAQKQRANNLIDRYVLAWKRRQCFPQGVSSRPDPLANRDSVLKLLEMYDQLWQGQDTLPEFEDQLLDESLDVDDIVSSYFRESAGIA</sequence>
<keyword evidence="5" id="KW-1185">Reference proteome</keyword>
<feature type="compositionally biased region" description="Polar residues" evidence="2">
    <location>
        <begin position="529"/>
        <end position="542"/>
    </location>
</feature>
<dbReference type="EMBL" id="AMQN01018159">
    <property type="status" value="NOT_ANNOTATED_CDS"/>
    <property type="molecule type" value="Genomic_DNA"/>
</dbReference>
<feature type="compositionally biased region" description="Basic and acidic residues" evidence="2">
    <location>
        <begin position="510"/>
        <end position="523"/>
    </location>
</feature>
<feature type="compositionally biased region" description="Polar residues" evidence="2">
    <location>
        <begin position="490"/>
        <end position="506"/>
    </location>
</feature>
<proteinExistence type="predicted"/>
<feature type="coiled-coil region" evidence="1">
    <location>
        <begin position="340"/>
        <end position="367"/>
    </location>
</feature>